<keyword evidence="4" id="KW-1185">Reference proteome</keyword>
<dbReference type="Gene3D" id="3.40.50.2000">
    <property type="entry name" value="Glycogen Phosphorylase B"/>
    <property type="match status" value="2"/>
</dbReference>
<dbReference type="Pfam" id="PF03033">
    <property type="entry name" value="Glyco_transf_28"/>
    <property type="match status" value="1"/>
</dbReference>
<dbReference type="EMBL" id="PDOC01000010">
    <property type="protein sequence ID" value="PIL43993.1"/>
    <property type="molecule type" value="Genomic_DNA"/>
</dbReference>
<evidence type="ECO:0000259" key="2">
    <source>
        <dbReference type="Pfam" id="PF06722"/>
    </source>
</evidence>
<accession>A0A2G8TDA3</accession>
<dbReference type="GO" id="GO:0033072">
    <property type="term" value="P:vancomycin biosynthetic process"/>
    <property type="evidence" value="ECO:0007669"/>
    <property type="project" value="UniProtKB-ARBA"/>
</dbReference>
<dbReference type="InterPro" id="IPR004276">
    <property type="entry name" value="GlycoTrans_28_N"/>
</dbReference>
<evidence type="ECO:0000313" key="4">
    <source>
        <dbReference type="Proteomes" id="UP000230390"/>
    </source>
</evidence>
<dbReference type="InterPro" id="IPR002213">
    <property type="entry name" value="UDP_glucos_trans"/>
</dbReference>
<gene>
    <name evidence="3" type="ORF">CR105_16805</name>
</gene>
<dbReference type="PANTHER" id="PTHR48050:SF13">
    <property type="entry name" value="STEROL 3-BETA-GLUCOSYLTRANSFERASE UGT80A2"/>
    <property type="match status" value="1"/>
</dbReference>
<evidence type="ECO:0000313" key="3">
    <source>
        <dbReference type="EMBL" id="PIL43993.1"/>
    </source>
</evidence>
<dbReference type="CDD" id="cd03784">
    <property type="entry name" value="GT1_Gtf-like"/>
    <property type="match status" value="1"/>
</dbReference>
<feature type="domain" description="Glycosyltransferase family 28 N-terminal" evidence="1">
    <location>
        <begin position="11"/>
        <end position="89"/>
    </location>
</feature>
<name>A0A2G8TDA3_9BURK</name>
<feature type="domain" description="Erythromycin biosynthesis protein CIII-like C-terminal" evidence="2">
    <location>
        <begin position="299"/>
        <end position="404"/>
    </location>
</feature>
<dbReference type="AlphaFoldDB" id="A0A2G8TDA3"/>
<organism evidence="3 4">
    <name type="scientific">Massilia eurypsychrophila</name>
    <dbReference type="NCBI Taxonomy" id="1485217"/>
    <lineage>
        <taxon>Bacteria</taxon>
        <taxon>Pseudomonadati</taxon>
        <taxon>Pseudomonadota</taxon>
        <taxon>Betaproteobacteria</taxon>
        <taxon>Burkholderiales</taxon>
        <taxon>Oxalobacteraceae</taxon>
        <taxon>Telluria group</taxon>
        <taxon>Massilia</taxon>
    </lineage>
</organism>
<evidence type="ECO:0000259" key="1">
    <source>
        <dbReference type="Pfam" id="PF03033"/>
    </source>
</evidence>
<dbReference type="InterPro" id="IPR050426">
    <property type="entry name" value="Glycosyltransferase_28"/>
</dbReference>
<dbReference type="GO" id="GO:0008194">
    <property type="term" value="F:UDP-glycosyltransferase activity"/>
    <property type="evidence" value="ECO:0007669"/>
    <property type="project" value="InterPro"/>
</dbReference>
<sequence>MHMAETIPHYVVITVGSTGDIHPFMRLASAMRALGRQVTFISHSYHARLVESAGISFIGLGTDDDYLRLLANPDLWHPRKAFGAIMAQYREGIEQFDAAIRSIPAHPHLIAIAHPFAIPAAAIARERGVVKSIAAIYLAPSNIKSVHDPLTLGPMTVPAWMPMSVRRALWRFIEKGWIDPVAVAQINAARQPLGLAKVDSLLGHLAQAPDVSVTLFPAWFAAAAPDWPTPLIAGHFPLFDAAGDDGFSGELSAFLGGGEKPVVFTPGTANIHAAKFFATALTAVEKLGRRAIFLTRERAQVPAELPASVLWQPYVALSALLPRAAAMVHHGGIGTTAEALRAGIPQLVTPFAWDQFDNGSRIAGLGVGMVMQAQRLRPGRLARALQTLLTSERIHLRCQRIAAQFSAPGDALALCREIEHTITRE</sequence>
<dbReference type="InterPro" id="IPR010610">
    <property type="entry name" value="EryCIII-like_C"/>
</dbReference>
<dbReference type="GO" id="GO:0016758">
    <property type="term" value="F:hexosyltransferase activity"/>
    <property type="evidence" value="ECO:0007669"/>
    <property type="project" value="InterPro"/>
</dbReference>
<reference evidence="3 4" key="1">
    <citation type="submission" date="2017-10" db="EMBL/GenBank/DDBJ databases">
        <title>Massilia psychrophilum sp. nov., a novel purple-pigmented bacterium isolated from Tianshan glacier, Xinjiang Municipality, China.</title>
        <authorList>
            <person name="Wang H."/>
        </authorList>
    </citation>
    <scope>NUCLEOTIDE SEQUENCE [LARGE SCALE GENOMIC DNA]</scope>
    <source>
        <strain evidence="3 4">JCM 30074</strain>
    </source>
</reference>
<comment type="caution">
    <text evidence="3">The sequence shown here is derived from an EMBL/GenBank/DDBJ whole genome shotgun (WGS) entry which is preliminary data.</text>
</comment>
<protein>
    <submittedName>
        <fullName evidence="3">Uncharacterized protein</fullName>
    </submittedName>
</protein>
<dbReference type="OrthoDB" id="9805366at2"/>
<dbReference type="PANTHER" id="PTHR48050">
    <property type="entry name" value="STEROL 3-BETA-GLUCOSYLTRANSFERASE"/>
    <property type="match status" value="1"/>
</dbReference>
<dbReference type="Pfam" id="PF06722">
    <property type="entry name" value="EryCIII-like_C"/>
    <property type="match status" value="1"/>
</dbReference>
<dbReference type="GO" id="GO:0005975">
    <property type="term" value="P:carbohydrate metabolic process"/>
    <property type="evidence" value="ECO:0007669"/>
    <property type="project" value="InterPro"/>
</dbReference>
<proteinExistence type="predicted"/>
<dbReference type="SUPFAM" id="SSF53756">
    <property type="entry name" value="UDP-Glycosyltransferase/glycogen phosphorylase"/>
    <property type="match status" value="1"/>
</dbReference>
<dbReference type="Proteomes" id="UP000230390">
    <property type="component" value="Unassembled WGS sequence"/>
</dbReference>